<keyword evidence="2" id="KW-1185">Reference proteome</keyword>
<dbReference type="AlphaFoldDB" id="A0A0F7TYS2"/>
<dbReference type="OrthoDB" id="21416at2759"/>
<protein>
    <submittedName>
        <fullName evidence="1">Uncharacterized protein</fullName>
    </submittedName>
</protein>
<gene>
    <name evidence="1" type="ORF">PMG11_09615</name>
</gene>
<name>A0A0F7TYS2_PENBI</name>
<accession>A0A0F7TYS2</accession>
<evidence type="ECO:0000313" key="1">
    <source>
        <dbReference type="EMBL" id="CEJ61071.1"/>
    </source>
</evidence>
<organism evidence="1 2">
    <name type="scientific">Penicillium brasilianum</name>
    <dbReference type="NCBI Taxonomy" id="104259"/>
    <lineage>
        <taxon>Eukaryota</taxon>
        <taxon>Fungi</taxon>
        <taxon>Dikarya</taxon>
        <taxon>Ascomycota</taxon>
        <taxon>Pezizomycotina</taxon>
        <taxon>Eurotiomycetes</taxon>
        <taxon>Eurotiomycetidae</taxon>
        <taxon>Eurotiales</taxon>
        <taxon>Aspergillaceae</taxon>
        <taxon>Penicillium</taxon>
    </lineage>
</organism>
<dbReference type="EMBL" id="CDHK01000010">
    <property type="protein sequence ID" value="CEJ61071.1"/>
    <property type="molecule type" value="Genomic_DNA"/>
</dbReference>
<reference evidence="2" key="1">
    <citation type="journal article" date="2015" name="Genome Announc.">
        <title>Draft genome sequence of the fungus Penicillium brasilianum MG11.</title>
        <authorList>
            <person name="Horn F."/>
            <person name="Linde J."/>
            <person name="Mattern D.J."/>
            <person name="Walther G."/>
            <person name="Guthke R."/>
            <person name="Brakhage A.A."/>
            <person name="Valiante V."/>
        </authorList>
    </citation>
    <scope>NUCLEOTIDE SEQUENCE [LARGE SCALE GENOMIC DNA]</scope>
    <source>
        <strain evidence="2">MG11</strain>
    </source>
</reference>
<sequence length="121" mass="13673">MRPETLESQALIPVISPDDAHQELVGISMKLLMGKVHKDIDEFDEWSVAIESQSFLDYAGSNWFLHTRDTQRITGDTRKYYSSGSKSEQSAHIAGTRKYTLLIRKPSTLPHLSTLQPGQEL</sequence>
<evidence type="ECO:0000313" key="2">
    <source>
        <dbReference type="Proteomes" id="UP000042958"/>
    </source>
</evidence>
<dbReference type="Proteomes" id="UP000042958">
    <property type="component" value="Unassembled WGS sequence"/>
</dbReference>
<proteinExistence type="predicted"/>